<sequence length="69" mass="7779">MGFLRQADLSHVIGWWDTPSPNCTYRGREMKMLLVFYCLLNLNRLPSRGGSFNSRMINDAALGTTSILA</sequence>
<keyword evidence="1" id="KW-1185">Reference proteome</keyword>
<evidence type="ECO:0000313" key="1">
    <source>
        <dbReference type="Proteomes" id="UP000887565"/>
    </source>
</evidence>
<name>A0A915IAV1_ROMCU</name>
<reference evidence="2" key="1">
    <citation type="submission" date="2022-11" db="UniProtKB">
        <authorList>
            <consortium name="WormBaseParasite"/>
        </authorList>
    </citation>
    <scope>IDENTIFICATION</scope>
</reference>
<dbReference type="AlphaFoldDB" id="A0A915IAV1"/>
<evidence type="ECO:0000313" key="2">
    <source>
        <dbReference type="WBParaSite" id="nRc.2.0.1.t10396-RA"/>
    </source>
</evidence>
<dbReference type="Proteomes" id="UP000887565">
    <property type="component" value="Unplaced"/>
</dbReference>
<proteinExistence type="predicted"/>
<protein>
    <submittedName>
        <fullName evidence="2">Uncharacterized protein</fullName>
    </submittedName>
</protein>
<dbReference type="WBParaSite" id="nRc.2.0.1.t10396-RA">
    <property type="protein sequence ID" value="nRc.2.0.1.t10396-RA"/>
    <property type="gene ID" value="nRc.2.0.1.g10396"/>
</dbReference>
<accession>A0A915IAV1</accession>
<organism evidence="1 2">
    <name type="scientific">Romanomermis culicivorax</name>
    <name type="common">Nematode worm</name>
    <dbReference type="NCBI Taxonomy" id="13658"/>
    <lineage>
        <taxon>Eukaryota</taxon>
        <taxon>Metazoa</taxon>
        <taxon>Ecdysozoa</taxon>
        <taxon>Nematoda</taxon>
        <taxon>Enoplea</taxon>
        <taxon>Dorylaimia</taxon>
        <taxon>Mermithida</taxon>
        <taxon>Mermithoidea</taxon>
        <taxon>Mermithidae</taxon>
        <taxon>Romanomermis</taxon>
    </lineage>
</organism>